<proteinExistence type="predicted"/>
<sequence length="140" mass="15997">MKVGVCVPFTSHSSPAIVHFLRSLINAHPTLPRISDISWRLNNKNQLLLYAPTRDIFSLLLTNTYPPIIGTSTIQVTSSRRLPVQLSLLLLNIPCYLNDNYLLEQIQKQFRSVKYLHRICTSSNTNNSTLVRIDFETVQD</sequence>
<gene>
    <name evidence="1" type="ORF">FNK824_LOCUS14819</name>
</gene>
<evidence type="ECO:0000313" key="2">
    <source>
        <dbReference type="Proteomes" id="UP000663874"/>
    </source>
</evidence>
<dbReference type="AlphaFoldDB" id="A0A819BJ55"/>
<reference evidence="1" key="1">
    <citation type="submission" date="2021-02" db="EMBL/GenBank/DDBJ databases">
        <authorList>
            <person name="Nowell W R."/>
        </authorList>
    </citation>
    <scope>NUCLEOTIDE SEQUENCE</scope>
</reference>
<name>A0A819BJ55_9BILA</name>
<evidence type="ECO:0000313" key="1">
    <source>
        <dbReference type="EMBL" id="CAF3797756.1"/>
    </source>
</evidence>
<protein>
    <submittedName>
        <fullName evidence="1">Uncharacterized protein</fullName>
    </submittedName>
</protein>
<accession>A0A819BJ55</accession>
<comment type="caution">
    <text evidence="1">The sequence shown here is derived from an EMBL/GenBank/DDBJ whole genome shotgun (WGS) entry which is preliminary data.</text>
</comment>
<dbReference type="EMBL" id="CAJOBE010002081">
    <property type="protein sequence ID" value="CAF3797756.1"/>
    <property type="molecule type" value="Genomic_DNA"/>
</dbReference>
<organism evidence="1 2">
    <name type="scientific">Rotaria sordida</name>
    <dbReference type="NCBI Taxonomy" id="392033"/>
    <lineage>
        <taxon>Eukaryota</taxon>
        <taxon>Metazoa</taxon>
        <taxon>Spiralia</taxon>
        <taxon>Gnathifera</taxon>
        <taxon>Rotifera</taxon>
        <taxon>Eurotatoria</taxon>
        <taxon>Bdelloidea</taxon>
        <taxon>Philodinida</taxon>
        <taxon>Philodinidae</taxon>
        <taxon>Rotaria</taxon>
    </lineage>
</organism>
<dbReference type="Proteomes" id="UP000663874">
    <property type="component" value="Unassembled WGS sequence"/>
</dbReference>